<keyword evidence="3" id="KW-1185">Reference proteome</keyword>
<dbReference type="PANTHER" id="PTHR47723:SF19">
    <property type="entry name" value="POLYNUCLEOTIDYL TRANSFERASE, RIBONUCLEASE H-LIKE SUPERFAMILY PROTEIN"/>
    <property type="match status" value="1"/>
</dbReference>
<proteinExistence type="predicted"/>
<dbReference type="Pfam" id="PF13456">
    <property type="entry name" value="RVT_3"/>
    <property type="match status" value="1"/>
</dbReference>
<evidence type="ECO:0000313" key="2">
    <source>
        <dbReference type="EMBL" id="KAF5193440.1"/>
    </source>
</evidence>
<accession>A0A7J6WA27</accession>
<dbReference type="OrthoDB" id="1906820at2759"/>
<organism evidence="2 3">
    <name type="scientific">Thalictrum thalictroides</name>
    <name type="common">Rue-anemone</name>
    <name type="synonym">Anemone thalictroides</name>
    <dbReference type="NCBI Taxonomy" id="46969"/>
    <lineage>
        <taxon>Eukaryota</taxon>
        <taxon>Viridiplantae</taxon>
        <taxon>Streptophyta</taxon>
        <taxon>Embryophyta</taxon>
        <taxon>Tracheophyta</taxon>
        <taxon>Spermatophyta</taxon>
        <taxon>Magnoliopsida</taxon>
        <taxon>Ranunculales</taxon>
        <taxon>Ranunculaceae</taxon>
        <taxon>Thalictroideae</taxon>
        <taxon>Thalictrum</taxon>
    </lineage>
</organism>
<dbReference type="InterPro" id="IPR044730">
    <property type="entry name" value="RNase_H-like_dom_plant"/>
</dbReference>
<sequence length="128" mass="13851">MDSCKVAFFTLNTDDASYGNPGMAGMGLVLRNAEGRFIAATTLKLPKSTAFMVEVSIIRMGLLLALNEGATKVQLQVDARIYRVANTVADILSKFGALSNLDSRWTDSPLDIIKPPLDGDFLGRTTPR</sequence>
<dbReference type="AlphaFoldDB" id="A0A7J6WA27"/>
<gene>
    <name evidence="2" type="ORF">FRX31_016974</name>
</gene>
<evidence type="ECO:0000259" key="1">
    <source>
        <dbReference type="Pfam" id="PF13456"/>
    </source>
</evidence>
<dbReference type="CDD" id="cd06222">
    <property type="entry name" value="RNase_H_like"/>
    <property type="match status" value="1"/>
</dbReference>
<dbReference type="InterPro" id="IPR036397">
    <property type="entry name" value="RNaseH_sf"/>
</dbReference>
<dbReference type="InterPro" id="IPR012337">
    <property type="entry name" value="RNaseH-like_sf"/>
</dbReference>
<comment type="caution">
    <text evidence="2">The sequence shown here is derived from an EMBL/GenBank/DDBJ whole genome shotgun (WGS) entry which is preliminary data.</text>
</comment>
<dbReference type="PANTHER" id="PTHR47723">
    <property type="entry name" value="OS05G0353850 PROTEIN"/>
    <property type="match status" value="1"/>
</dbReference>
<dbReference type="InterPro" id="IPR002156">
    <property type="entry name" value="RNaseH_domain"/>
</dbReference>
<dbReference type="EMBL" id="JABWDY010020048">
    <property type="protein sequence ID" value="KAF5193440.1"/>
    <property type="molecule type" value="Genomic_DNA"/>
</dbReference>
<reference evidence="2 3" key="1">
    <citation type="submission" date="2020-06" db="EMBL/GenBank/DDBJ databases">
        <title>Transcriptomic and genomic resources for Thalictrum thalictroides and T. hernandezii: Facilitating candidate gene discovery in an emerging model plant lineage.</title>
        <authorList>
            <person name="Arias T."/>
            <person name="Riano-Pachon D.M."/>
            <person name="Di Stilio V.S."/>
        </authorList>
    </citation>
    <scope>NUCLEOTIDE SEQUENCE [LARGE SCALE GENOMIC DNA]</scope>
    <source>
        <strain evidence="3">cv. WT478/WT964</strain>
        <tissue evidence="2">Leaves</tissue>
    </source>
</reference>
<dbReference type="Gene3D" id="3.30.420.10">
    <property type="entry name" value="Ribonuclease H-like superfamily/Ribonuclease H"/>
    <property type="match status" value="1"/>
</dbReference>
<dbReference type="Proteomes" id="UP000554482">
    <property type="component" value="Unassembled WGS sequence"/>
</dbReference>
<dbReference type="SUPFAM" id="SSF53098">
    <property type="entry name" value="Ribonuclease H-like"/>
    <property type="match status" value="1"/>
</dbReference>
<dbReference type="InterPro" id="IPR053151">
    <property type="entry name" value="RNase_H-like"/>
</dbReference>
<name>A0A7J6WA27_THATH</name>
<protein>
    <recommendedName>
        <fullName evidence="1">RNase H type-1 domain-containing protein</fullName>
    </recommendedName>
</protein>
<dbReference type="GO" id="GO:0004523">
    <property type="term" value="F:RNA-DNA hybrid ribonuclease activity"/>
    <property type="evidence" value="ECO:0007669"/>
    <property type="project" value="InterPro"/>
</dbReference>
<feature type="non-terminal residue" evidence="2">
    <location>
        <position position="128"/>
    </location>
</feature>
<feature type="domain" description="RNase H type-1" evidence="1">
    <location>
        <begin position="19"/>
        <end position="79"/>
    </location>
</feature>
<evidence type="ECO:0000313" key="3">
    <source>
        <dbReference type="Proteomes" id="UP000554482"/>
    </source>
</evidence>
<dbReference type="GO" id="GO:0003676">
    <property type="term" value="F:nucleic acid binding"/>
    <property type="evidence" value="ECO:0007669"/>
    <property type="project" value="InterPro"/>
</dbReference>